<name>A0ABR4K0U5_9EURO</name>
<evidence type="ECO:0000313" key="4">
    <source>
        <dbReference type="Proteomes" id="UP001610444"/>
    </source>
</evidence>
<dbReference type="EMBL" id="JBFXLR010000034">
    <property type="protein sequence ID" value="KAL2845950.1"/>
    <property type="molecule type" value="Genomic_DNA"/>
</dbReference>
<dbReference type="GeneID" id="98161350"/>
<dbReference type="Proteomes" id="UP001610444">
    <property type="component" value="Unassembled WGS sequence"/>
</dbReference>
<dbReference type="PANTHER" id="PTHR35186:SF4">
    <property type="entry name" value="PRION-INHIBITION AND PROPAGATION HELO DOMAIN-CONTAINING PROTEIN"/>
    <property type="match status" value="1"/>
</dbReference>
<dbReference type="Pfam" id="PF24476">
    <property type="entry name" value="DUF7580"/>
    <property type="match status" value="1"/>
</dbReference>
<dbReference type="InterPro" id="IPR056002">
    <property type="entry name" value="DUF7580"/>
</dbReference>
<feature type="domain" description="DUF7580" evidence="2">
    <location>
        <begin position="325"/>
        <end position="572"/>
    </location>
</feature>
<evidence type="ECO:0000259" key="2">
    <source>
        <dbReference type="Pfam" id="PF24476"/>
    </source>
</evidence>
<feature type="compositionally biased region" description="Basic and acidic residues" evidence="1">
    <location>
        <begin position="236"/>
        <end position="253"/>
    </location>
</feature>
<comment type="caution">
    <text evidence="3">The sequence shown here is derived from an EMBL/GenBank/DDBJ whole genome shotgun (WGS) entry which is preliminary data.</text>
</comment>
<protein>
    <recommendedName>
        <fullName evidence="2">DUF7580 domain-containing protein</fullName>
    </recommendedName>
</protein>
<evidence type="ECO:0000256" key="1">
    <source>
        <dbReference type="SAM" id="MobiDB-lite"/>
    </source>
</evidence>
<evidence type="ECO:0000313" key="3">
    <source>
        <dbReference type="EMBL" id="KAL2845950.1"/>
    </source>
</evidence>
<organism evidence="3 4">
    <name type="scientific">Aspergillus pseudodeflectus</name>
    <dbReference type="NCBI Taxonomy" id="176178"/>
    <lineage>
        <taxon>Eukaryota</taxon>
        <taxon>Fungi</taxon>
        <taxon>Dikarya</taxon>
        <taxon>Ascomycota</taxon>
        <taxon>Pezizomycotina</taxon>
        <taxon>Eurotiomycetes</taxon>
        <taxon>Eurotiomycetidae</taxon>
        <taxon>Eurotiales</taxon>
        <taxon>Aspergillaceae</taxon>
        <taxon>Aspergillus</taxon>
        <taxon>Aspergillus subgen. Nidulantes</taxon>
    </lineage>
</organism>
<keyword evidence="4" id="KW-1185">Reference proteome</keyword>
<dbReference type="RefSeq" id="XP_070896880.1">
    <property type="nucleotide sequence ID" value="XM_071046186.1"/>
</dbReference>
<dbReference type="PANTHER" id="PTHR35186">
    <property type="entry name" value="ANK_REP_REGION DOMAIN-CONTAINING PROTEIN"/>
    <property type="match status" value="1"/>
</dbReference>
<proteinExistence type="predicted"/>
<feature type="region of interest" description="Disordered" evidence="1">
    <location>
        <begin position="236"/>
        <end position="257"/>
    </location>
</feature>
<accession>A0ABR4K0U5</accession>
<gene>
    <name evidence="3" type="ORF">BJX68DRAFT_268815</name>
</gene>
<reference evidence="3 4" key="1">
    <citation type="submission" date="2024-07" db="EMBL/GenBank/DDBJ databases">
        <title>Section-level genome sequencing and comparative genomics of Aspergillus sections Usti and Cavernicolus.</title>
        <authorList>
            <consortium name="Lawrence Berkeley National Laboratory"/>
            <person name="Nybo J.L."/>
            <person name="Vesth T.C."/>
            <person name="Theobald S."/>
            <person name="Frisvad J.C."/>
            <person name="Larsen T.O."/>
            <person name="Kjaerboelling I."/>
            <person name="Rothschild-Mancinelli K."/>
            <person name="Lyhne E.K."/>
            <person name="Kogle M.E."/>
            <person name="Barry K."/>
            <person name="Clum A."/>
            <person name="Na H."/>
            <person name="Ledsgaard L."/>
            <person name="Lin J."/>
            <person name="Lipzen A."/>
            <person name="Kuo A."/>
            <person name="Riley R."/>
            <person name="Mondo S."/>
            <person name="LaButti K."/>
            <person name="Haridas S."/>
            <person name="Pangalinan J."/>
            <person name="Salamov A.A."/>
            <person name="Simmons B.A."/>
            <person name="Magnuson J.K."/>
            <person name="Chen J."/>
            <person name="Drula E."/>
            <person name="Henrissat B."/>
            <person name="Wiebenga A."/>
            <person name="Lubbers R.J."/>
            <person name="Gomes A.C."/>
            <person name="Macurrencykelacurrency M.R."/>
            <person name="Stajich J."/>
            <person name="Grigoriev I.V."/>
            <person name="Mortensen U.H."/>
            <person name="De vries R.P."/>
            <person name="Baker S.E."/>
            <person name="Andersen M.R."/>
        </authorList>
    </citation>
    <scope>NUCLEOTIDE SEQUENCE [LARGE SCALE GENOMIC DNA]</scope>
    <source>
        <strain evidence="3 4">CBS 756.74</strain>
    </source>
</reference>
<sequence>MPGLEIAGVVLAVLPLIINQVDNYAKGLETLRLFRKQRYRREFNSYVIRLSTQQTLLRNTIQRLLEDVVQHENDLARLIMDPEGPMWESEALEKELRSKLDDNYDIFVANMAHLLELLQSLRQKLGLQPYEPSKKSSPQPTSSGSSMDLRQFRVIFSSSVYRDLLSRTETVNGHLQMLMEHAHHHQRSRRKRLADSSLSSYQAARRSARSLYNALTLGDCRKCVCRNQHTIYVRLHGDNDQDDRQKPGRKPEDLPNNETARFHLVLGSEIPPLRFIEAKSIIVAPSPEVGTGISTAARKMSKKVTFKVESSDPKPSIPASQEPVLSQIVDLCRSIASLTLQKPSHHALGFLLDRTQPTLQHKLYVTSTVSEGEGFQSLKALLSVQAPVQHSAQSYGVLQLSTRERLQLAANLARNLFIFHGFWLRPNWMTDDILIRPDSTRQARSLFLSLPLSQPRSQENSQCLPDLAPSANTLIQNKILFPLGLALTELSLCRTLADLQIPIDQDPIPTTSYFKTVSRCLQSVYDESGLRYGDAVRKCLFWSETRESDIDDTEFQSIVLNTIVQPILETVKTFEGR</sequence>